<reference evidence="1" key="1">
    <citation type="submission" date="2021-03" db="EMBL/GenBank/DDBJ databases">
        <title>Antimicrobial resistance genes in bacteria isolated from Japanese honey, and their potential for conferring macrolide and lincosamide resistance in the American foulbrood pathogen Paenibacillus larvae.</title>
        <authorList>
            <person name="Okamoto M."/>
            <person name="Kumagai M."/>
            <person name="Kanamori H."/>
            <person name="Takamatsu D."/>
        </authorList>
    </citation>
    <scope>NUCLEOTIDE SEQUENCE</scope>
    <source>
        <strain evidence="1">J43TS3</strain>
    </source>
</reference>
<dbReference type="EMBL" id="BORP01000001">
    <property type="protein sequence ID" value="GIO25390.1"/>
    <property type="molecule type" value="Genomic_DNA"/>
</dbReference>
<dbReference type="AlphaFoldDB" id="A0A920C496"/>
<proteinExistence type="predicted"/>
<dbReference type="Pfam" id="PF11553">
    <property type="entry name" value="DUF3231"/>
    <property type="match status" value="2"/>
</dbReference>
<organism evidence="1 2">
    <name type="scientific">Ornithinibacillus bavariensis</name>
    <dbReference type="NCBI Taxonomy" id="545502"/>
    <lineage>
        <taxon>Bacteria</taxon>
        <taxon>Bacillati</taxon>
        <taxon>Bacillota</taxon>
        <taxon>Bacilli</taxon>
        <taxon>Bacillales</taxon>
        <taxon>Bacillaceae</taxon>
        <taxon>Ornithinibacillus</taxon>
    </lineage>
</organism>
<dbReference type="Proteomes" id="UP000676917">
    <property type="component" value="Unassembled WGS sequence"/>
</dbReference>
<protein>
    <recommendedName>
        <fullName evidence="3">DUF3231 family protein</fullName>
    </recommendedName>
</protein>
<evidence type="ECO:0000313" key="1">
    <source>
        <dbReference type="EMBL" id="GIO25390.1"/>
    </source>
</evidence>
<dbReference type="RefSeq" id="WP_212918951.1">
    <property type="nucleotide sequence ID" value="NZ_BORP01000001.1"/>
</dbReference>
<dbReference type="InterPro" id="IPR021617">
    <property type="entry name" value="DUF3231"/>
</dbReference>
<comment type="caution">
    <text evidence="1">The sequence shown here is derived from an EMBL/GenBank/DDBJ whole genome shotgun (WGS) entry which is preliminary data.</text>
</comment>
<evidence type="ECO:0000313" key="2">
    <source>
        <dbReference type="Proteomes" id="UP000676917"/>
    </source>
</evidence>
<dbReference type="InterPro" id="IPR012347">
    <property type="entry name" value="Ferritin-like"/>
</dbReference>
<accession>A0A920C496</accession>
<gene>
    <name evidence="1" type="ORF">J43TS3_00010</name>
</gene>
<keyword evidence="2" id="KW-1185">Reference proteome</keyword>
<evidence type="ECO:0008006" key="3">
    <source>
        <dbReference type="Google" id="ProtNLM"/>
    </source>
</evidence>
<dbReference type="Gene3D" id="1.20.1260.10">
    <property type="match status" value="2"/>
</dbReference>
<sequence>MEIEHNPRLTSVEISHIWNAYVNDSQSACVLKYFMNCTEDSNVKEVVQFGLNISETHLKKLKVIFEKEKFPIPIGFNENEDVDVHAPRIFSDSYILNYMRDFAAIGMNAYGTALGFAAREDVYEYFSTCFTETNKLHRIAKNLMLEKGTYVRGPYIQPPEKSEYVKKQSFLTGWFGERRPLTAMEIASIYANIQRNVLGASTMVAFSQIAQSKEVKNYTMRGKQIASKHLEVFNSILNEDNLPTPMSWASEVTSSTAYVFSDKLIMYHTASLISVSLGHYGIALAGSMRRDLSTHFVRLSSEILKYSEDGANIMIDNGWLEQPPRATDRDALADG</sequence>
<name>A0A920C496_9BACI</name>